<gene>
    <name evidence="3" type="ORF">DSPE1174_LOCUS5899</name>
</gene>
<organism evidence="3">
    <name type="scientific">Octactis speculum</name>
    <dbReference type="NCBI Taxonomy" id="3111310"/>
    <lineage>
        <taxon>Eukaryota</taxon>
        <taxon>Sar</taxon>
        <taxon>Stramenopiles</taxon>
        <taxon>Ochrophyta</taxon>
        <taxon>Dictyochophyceae</taxon>
        <taxon>Dictyochales</taxon>
        <taxon>Dictyochaceae</taxon>
        <taxon>Octactis</taxon>
    </lineage>
</organism>
<name>A0A7S2FCX7_9STRA</name>
<dbReference type="EMBL" id="HBGS01011213">
    <property type="protein sequence ID" value="CAD9387822.1"/>
    <property type="molecule type" value="Transcribed_RNA"/>
</dbReference>
<keyword evidence="1" id="KW-0732">Signal</keyword>
<evidence type="ECO:0000259" key="2">
    <source>
        <dbReference type="Pfam" id="PF13767"/>
    </source>
</evidence>
<dbReference type="Pfam" id="PF13767">
    <property type="entry name" value="DUF4168"/>
    <property type="match status" value="1"/>
</dbReference>
<feature type="signal peptide" evidence="1">
    <location>
        <begin position="1"/>
        <end position="20"/>
    </location>
</feature>
<reference evidence="3" key="1">
    <citation type="submission" date="2021-01" db="EMBL/GenBank/DDBJ databases">
        <authorList>
            <person name="Corre E."/>
            <person name="Pelletier E."/>
            <person name="Niang G."/>
            <person name="Scheremetjew M."/>
            <person name="Finn R."/>
            <person name="Kale V."/>
            <person name="Holt S."/>
            <person name="Cochrane G."/>
            <person name="Meng A."/>
            <person name="Brown T."/>
            <person name="Cohen L."/>
        </authorList>
    </citation>
    <scope>NUCLEOTIDE SEQUENCE</scope>
    <source>
        <strain evidence="3">CCMP1381</strain>
    </source>
</reference>
<protein>
    <recommendedName>
        <fullName evidence="2">DUF4168 domain-containing protein</fullName>
    </recommendedName>
</protein>
<sequence length="297" mass="33407">MLRFLICLLSSLLLFNVSFALFSSKEAPPPQADAPPMNQVTSLFSEEESPYLRYAAVLAATEPFRELRDARAKKALSPFKYWLIKTKKRNVCDVARIDPKGNNGALRAACSFHVTTVSKIAASLGFTIAEFNALSIEIGTDEELKDRVMKQAYLYRLASQVGNEVRSLPQNKLNLVEDNERRPSSQLKIAPSRMKMFIDVSGQIERLRAEGAALLKSELEVDQLPPNMCSANMLPFLSERVQGLCKDFPEQAEEVCREAGMEVDEFNTLLERSRRNPLLRLRVNSKLRVAARTAKTH</sequence>
<accession>A0A7S2FCX7</accession>
<evidence type="ECO:0000256" key="1">
    <source>
        <dbReference type="SAM" id="SignalP"/>
    </source>
</evidence>
<feature type="chain" id="PRO_5031235483" description="DUF4168 domain-containing protein" evidence="1">
    <location>
        <begin position="21"/>
        <end position="297"/>
    </location>
</feature>
<proteinExistence type="predicted"/>
<dbReference type="InterPro" id="IPR025433">
    <property type="entry name" value="DUF4168"/>
</dbReference>
<dbReference type="AlphaFoldDB" id="A0A7S2FCX7"/>
<evidence type="ECO:0000313" key="3">
    <source>
        <dbReference type="EMBL" id="CAD9387822.1"/>
    </source>
</evidence>
<feature type="domain" description="DUF4168" evidence="2">
    <location>
        <begin position="194"/>
        <end position="283"/>
    </location>
</feature>